<keyword evidence="2" id="KW-0762">Sugar transport</keyword>
<evidence type="ECO:0000256" key="1">
    <source>
        <dbReference type="SAM" id="Phobius"/>
    </source>
</evidence>
<accession>A0A9P8QJZ2</accession>
<keyword evidence="2" id="KW-0813">Transport</keyword>
<evidence type="ECO:0000313" key="3">
    <source>
        <dbReference type="Proteomes" id="UP000827724"/>
    </source>
</evidence>
<dbReference type="EMBL" id="JAIWOZ010000006">
    <property type="protein sequence ID" value="KAH6604413.1"/>
    <property type="molecule type" value="Genomic_DNA"/>
</dbReference>
<feature type="transmembrane region" description="Helical" evidence="1">
    <location>
        <begin position="166"/>
        <end position="186"/>
    </location>
</feature>
<evidence type="ECO:0000313" key="2">
    <source>
        <dbReference type="EMBL" id="KAH6604413.1"/>
    </source>
</evidence>
<dbReference type="Proteomes" id="UP000827724">
    <property type="component" value="Unassembled WGS sequence"/>
</dbReference>
<proteinExistence type="predicted"/>
<dbReference type="AlphaFoldDB" id="A0A9P8QJZ2"/>
<sequence length="614" mass="64656">MAKKKDKEPGAGSAYRSILLAASVPSLIIFSITGVLIGLTIRNRVILNSGLPDLRASSTPQPSEAGGFLMTGGADAYYVEFNPSSLSTIASATGKLTPYLSSVIMGIAAFFAADTVRKASQQDDSELLLSPKQTAVLLGLLSGGFEGLWNAVCFKAKRGGKMTAPVASVFGILAFITILGLVIPAVDTWFGIVVKPVELSQVRVNDRPSRSFGRGLIVKDCNARNEDDRPCGCTDDRWPCDVVVSKVTTSLVASAEASKVLNNVSTEHLVDRFPTAASSEPLLFLRDPASSASLDYRAGTFAVSTQCRPITRRCTSMFSNATTLAAGQTNNRYDCTPGFAGEFALETTADIRFFHDAGLTRNYSSGFSMQNPLYFGTWASMQESDSPGLMQDPDILHVYTASRANTLTWILNCSATVYEASYAWVNGSVAGFNTSLANGTLGGLVSGPFSSGLARMPLQAAAALAGVGNSSADVAASVASSFSHSALSMFVGAVDARENVLEQSRSPVLLTRVPVIPFYVLIVLKLCYGLGTMLFAAAAILWAHPAESAGVKEQLTVEGLVAAIFGREGVGSEGRAGGGANRDEGTKVAVVRAGKGKGKGEWSPMERLSKFPGY</sequence>
<organism evidence="2 3">
    <name type="scientific">Trichoderma cornu-damae</name>
    <dbReference type="NCBI Taxonomy" id="654480"/>
    <lineage>
        <taxon>Eukaryota</taxon>
        <taxon>Fungi</taxon>
        <taxon>Dikarya</taxon>
        <taxon>Ascomycota</taxon>
        <taxon>Pezizomycotina</taxon>
        <taxon>Sordariomycetes</taxon>
        <taxon>Hypocreomycetidae</taxon>
        <taxon>Hypocreales</taxon>
        <taxon>Hypocreaceae</taxon>
        <taxon>Trichoderma</taxon>
    </lineage>
</organism>
<keyword evidence="3" id="KW-1185">Reference proteome</keyword>
<reference evidence="2" key="1">
    <citation type="submission" date="2021-08" db="EMBL/GenBank/DDBJ databases">
        <title>Chromosome-Level Trichoderma cornu-damae using Hi-C Data.</title>
        <authorList>
            <person name="Kim C.S."/>
        </authorList>
    </citation>
    <scope>NUCLEOTIDE SEQUENCE</scope>
    <source>
        <strain evidence="2">KA19-0412C</strain>
    </source>
</reference>
<feature type="transmembrane region" description="Helical" evidence="1">
    <location>
        <begin position="20"/>
        <end position="41"/>
    </location>
</feature>
<name>A0A9P8QJZ2_9HYPO</name>
<comment type="caution">
    <text evidence="2">The sequence shown here is derived from an EMBL/GenBank/DDBJ whole genome shotgun (WGS) entry which is preliminary data.</text>
</comment>
<keyword evidence="1" id="KW-1133">Transmembrane helix</keyword>
<keyword evidence="1" id="KW-0472">Membrane</keyword>
<dbReference type="OrthoDB" id="3344043at2759"/>
<feature type="transmembrane region" description="Helical" evidence="1">
    <location>
        <begin position="518"/>
        <end position="543"/>
    </location>
</feature>
<protein>
    <submittedName>
        <fullName evidence="2">Sugar transport</fullName>
    </submittedName>
</protein>
<feature type="transmembrane region" description="Helical" evidence="1">
    <location>
        <begin position="96"/>
        <end position="113"/>
    </location>
</feature>
<keyword evidence="1" id="KW-0812">Transmembrane</keyword>
<gene>
    <name evidence="2" type="ORF">Trco_007859</name>
</gene>